<evidence type="ECO:0000256" key="1">
    <source>
        <dbReference type="SAM" id="MobiDB-lite"/>
    </source>
</evidence>
<comment type="caution">
    <text evidence="2">The sequence shown here is derived from an EMBL/GenBank/DDBJ whole genome shotgun (WGS) entry which is preliminary data.</text>
</comment>
<evidence type="ECO:0000313" key="3">
    <source>
        <dbReference type="Proteomes" id="UP001444661"/>
    </source>
</evidence>
<dbReference type="Proteomes" id="UP001444661">
    <property type="component" value="Unassembled WGS sequence"/>
</dbReference>
<evidence type="ECO:0000313" key="2">
    <source>
        <dbReference type="EMBL" id="KAK8054844.1"/>
    </source>
</evidence>
<proteinExistence type="predicted"/>
<protein>
    <submittedName>
        <fullName evidence="2">Uncharacterized protein</fullName>
    </submittedName>
</protein>
<sequence>MVSVFLLLSHAGGQTGGRFGEGFLRFFSRRDPPKCLVILGLLDNEENQGTKHTHNKHPHTPESETHPEASPGCTGFLHWVLTFDTPHACEECPPSPALSLVLHLGSPGALSFSPSLPFASPTSLSSVPPQIGQKLNGASRVAIVDKQVHSPTPLRRSAAFINPITVRGWQRVELGRSSTMD</sequence>
<feature type="region of interest" description="Disordered" evidence="1">
    <location>
        <begin position="47"/>
        <end position="70"/>
    </location>
</feature>
<accession>A0ABR1UA93</accession>
<organism evidence="2 3">
    <name type="scientific">Apiospora rasikravindrae</name>
    <dbReference type="NCBI Taxonomy" id="990691"/>
    <lineage>
        <taxon>Eukaryota</taxon>
        <taxon>Fungi</taxon>
        <taxon>Dikarya</taxon>
        <taxon>Ascomycota</taxon>
        <taxon>Pezizomycotina</taxon>
        <taxon>Sordariomycetes</taxon>
        <taxon>Xylariomycetidae</taxon>
        <taxon>Amphisphaeriales</taxon>
        <taxon>Apiosporaceae</taxon>
        <taxon>Apiospora</taxon>
    </lineage>
</organism>
<gene>
    <name evidence="2" type="ORF">PG993_000071</name>
</gene>
<dbReference type="EMBL" id="JAQQWK010000001">
    <property type="protein sequence ID" value="KAK8054844.1"/>
    <property type="molecule type" value="Genomic_DNA"/>
</dbReference>
<reference evidence="2 3" key="1">
    <citation type="submission" date="2023-01" db="EMBL/GenBank/DDBJ databases">
        <title>Analysis of 21 Apiospora genomes using comparative genomics revels a genus with tremendous synthesis potential of carbohydrate active enzymes and secondary metabolites.</title>
        <authorList>
            <person name="Sorensen T."/>
        </authorList>
    </citation>
    <scope>NUCLEOTIDE SEQUENCE [LARGE SCALE GENOMIC DNA]</scope>
    <source>
        <strain evidence="2 3">CBS 33761</strain>
    </source>
</reference>
<name>A0ABR1UA93_9PEZI</name>
<keyword evidence="3" id="KW-1185">Reference proteome</keyword>